<evidence type="ECO:0000259" key="1">
    <source>
        <dbReference type="Pfam" id="PF25036"/>
    </source>
</evidence>
<name>A0A392LZW6_9FABA</name>
<dbReference type="Pfam" id="PF25036">
    <property type="entry name" value="VPS13_VAB"/>
    <property type="match status" value="1"/>
</dbReference>
<dbReference type="EMBL" id="LXQA010001219">
    <property type="protein sequence ID" value="MCH80582.1"/>
    <property type="molecule type" value="Genomic_DNA"/>
</dbReference>
<proteinExistence type="predicted"/>
<sequence>MLDDAFGLMGLKDHKENKLLHPPCAEYICARKCAAPYVIQNLTSVPLLYHVYLGHINPNDIHDSNTNPAKYVQPGSASTIYMDENAEQQLSRYRPYHSSDSLNEQRSSGVAHRYITVQLEGTSLPSDPISMDLVGLTCFDANFSKSHNVNGDDGRMNTAPTFVVPVVLDVSALRYSKLIRIYSTVVLLNATSTPLELRFDIPFGVSPTIFDPIHPGQQFPLPLHLAEAGCVRWRPMGNSYLWSEAHKLSNLLPVNSKVGNFKSFICYPSHPNSHPFRCCLSVKSISLTSSGWLKNNLSVDDAKEHYIHHLILSAPLVINNFLPKEILLNSESGGVDHTVRISEVETSIYHIDPSHDLALEICIDGFKCCDFKFPRLETFCSVAKFSETKFSLSETLIFEPNNSNCHIYVTVEKVMDAYSGSRELVIFVPFILYNCMGFPLCVKEASSETDERGCFIPSYYDVGVNETLPYKKDGLSLLASSHDLHTDVSCEPRSYLNSHTISCRKDGNPNSVSFLSNSVFFGNYRGNLGRQERKSNSMFRSSSVGRLKSTLSSRVQSTWKYSGSCNNEHEKVVPCMYSPSSNSSVNDVFVKLSGCFPKDVREQMPYSLWSNSFSLLPPSGSSTIFVPHLTSNSAFILSVTSISVAEPYIGRTNAITFQP</sequence>
<feature type="domain" description="Vacuolar protein sorting-associated protein 13 VPS13 adaptor binding" evidence="1">
    <location>
        <begin position="174"/>
        <end position="449"/>
    </location>
</feature>
<dbReference type="PANTHER" id="PTHR16166:SF143">
    <property type="entry name" value="PROTEIN SORTING-ASSOCIATED PROTEIN, PUTATIVE (DUF1162)-RELATED"/>
    <property type="match status" value="1"/>
</dbReference>
<dbReference type="PANTHER" id="PTHR16166">
    <property type="entry name" value="VACUOLAR PROTEIN SORTING-ASSOCIATED PROTEIN VPS13"/>
    <property type="match status" value="1"/>
</dbReference>
<dbReference type="GO" id="GO:0006623">
    <property type="term" value="P:protein targeting to vacuole"/>
    <property type="evidence" value="ECO:0007669"/>
    <property type="project" value="TreeGrafter"/>
</dbReference>
<organism evidence="2 3">
    <name type="scientific">Trifolium medium</name>
    <dbReference type="NCBI Taxonomy" id="97028"/>
    <lineage>
        <taxon>Eukaryota</taxon>
        <taxon>Viridiplantae</taxon>
        <taxon>Streptophyta</taxon>
        <taxon>Embryophyta</taxon>
        <taxon>Tracheophyta</taxon>
        <taxon>Spermatophyta</taxon>
        <taxon>Magnoliopsida</taxon>
        <taxon>eudicotyledons</taxon>
        <taxon>Gunneridae</taxon>
        <taxon>Pentapetalae</taxon>
        <taxon>rosids</taxon>
        <taxon>fabids</taxon>
        <taxon>Fabales</taxon>
        <taxon>Fabaceae</taxon>
        <taxon>Papilionoideae</taxon>
        <taxon>50 kb inversion clade</taxon>
        <taxon>NPAAA clade</taxon>
        <taxon>Hologalegina</taxon>
        <taxon>IRL clade</taxon>
        <taxon>Trifolieae</taxon>
        <taxon>Trifolium</taxon>
    </lineage>
</organism>
<dbReference type="InterPro" id="IPR009543">
    <property type="entry name" value="VPS13_VAB"/>
</dbReference>
<dbReference type="GO" id="GO:0045053">
    <property type="term" value="P:protein retention in Golgi apparatus"/>
    <property type="evidence" value="ECO:0007669"/>
    <property type="project" value="TreeGrafter"/>
</dbReference>
<dbReference type="AlphaFoldDB" id="A0A392LZW6"/>
<comment type="caution">
    <text evidence="2">The sequence shown here is derived from an EMBL/GenBank/DDBJ whole genome shotgun (WGS) entry which is preliminary data.</text>
</comment>
<dbReference type="InterPro" id="IPR026847">
    <property type="entry name" value="VPS13"/>
</dbReference>
<evidence type="ECO:0000313" key="3">
    <source>
        <dbReference type="Proteomes" id="UP000265520"/>
    </source>
</evidence>
<gene>
    <name evidence="2" type="ORF">A2U01_0001352</name>
</gene>
<keyword evidence="3" id="KW-1185">Reference proteome</keyword>
<reference evidence="2 3" key="1">
    <citation type="journal article" date="2018" name="Front. Plant Sci.">
        <title>Red Clover (Trifolium pratense) and Zigzag Clover (T. medium) - A Picture of Genomic Similarities and Differences.</title>
        <authorList>
            <person name="Dluhosova J."/>
            <person name="Istvanek J."/>
            <person name="Nedelnik J."/>
            <person name="Repkova J."/>
        </authorList>
    </citation>
    <scope>NUCLEOTIDE SEQUENCE [LARGE SCALE GENOMIC DNA]</scope>
    <source>
        <strain evidence="3">cv. 10/8</strain>
        <tissue evidence="2">Leaf</tissue>
    </source>
</reference>
<protein>
    <submittedName>
        <fullName evidence="2">Vacuolar protein sorting-associated protein</fullName>
    </submittedName>
</protein>
<dbReference type="Proteomes" id="UP000265520">
    <property type="component" value="Unassembled WGS sequence"/>
</dbReference>
<accession>A0A392LZW6</accession>
<evidence type="ECO:0000313" key="2">
    <source>
        <dbReference type="EMBL" id="MCH80582.1"/>
    </source>
</evidence>
<feature type="non-terminal residue" evidence="2">
    <location>
        <position position="659"/>
    </location>
</feature>